<evidence type="ECO:0000256" key="3">
    <source>
        <dbReference type="ARBA" id="ARBA00022475"/>
    </source>
</evidence>
<keyword evidence="7 8" id="KW-0472">Membrane</keyword>
<keyword evidence="5" id="KW-0133">Cell shape</keyword>
<evidence type="ECO:0000313" key="9">
    <source>
        <dbReference type="EMBL" id="SDB21019.1"/>
    </source>
</evidence>
<evidence type="ECO:0000256" key="2">
    <source>
        <dbReference type="ARBA" id="ARBA00007776"/>
    </source>
</evidence>
<dbReference type="InterPro" id="IPR007227">
    <property type="entry name" value="Cell_shape_determining_MreD"/>
</dbReference>
<keyword evidence="3" id="KW-1003">Cell membrane</keyword>
<feature type="transmembrane region" description="Helical" evidence="8">
    <location>
        <begin position="44"/>
        <end position="68"/>
    </location>
</feature>
<keyword evidence="4 8" id="KW-0812">Transmembrane</keyword>
<dbReference type="GO" id="GO:0005886">
    <property type="term" value="C:plasma membrane"/>
    <property type="evidence" value="ECO:0007669"/>
    <property type="project" value="UniProtKB-SubCell"/>
</dbReference>
<keyword evidence="6 8" id="KW-1133">Transmembrane helix</keyword>
<dbReference type="Pfam" id="PF04093">
    <property type="entry name" value="MreD"/>
    <property type="match status" value="1"/>
</dbReference>
<feature type="transmembrane region" description="Helical" evidence="8">
    <location>
        <begin position="12"/>
        <end position="32"/>
    </location>
</feature>
<evidence type="ECO:0000256" key="5">
    <source>
        <dbReference type="ARBA" id="ARBA00022960"/>
    </source>
</evidence>
<feature type="transmembrane region" description="Helical" evidence="8">
    <location>
        <begin position="104"/>
        <end position="129"/>
    </location>
</feature>
<dbReference type="STRING" id="439219.SAMN02910293_01077"/>
<accession>A0A1G6BK96</accession>
<protein>
    <submittedName>
        <fullName evidence="9">Rod shape-determining protein MreD</fullName>
    </submittedName>
</protein>
<proteinExistence type="inferred from homology"/>
<reference evidence="9 10" key="1">
    <citation type="submission" date="2016-10" db="EMBL/GenBank/DDBJ databases">
        <authorList>
            <person name="de Groot N.N."/>
        </authorList>
    </citation>
    <scope>NUCLEOTIDE SEQUENCE [LARGE SCALE GENOMIC DNA]</scope>
    <source>
        <strain evidence="9 10">A-4</strain>
    </source>
</reference>
<gene>
    <name evidence="9" type="ORF">SAMN02910293_01077</name>
</gene>
<dbReference type="GO" id="GO:0008360">
    <property type="term" value="P:regulation of cell shape"/>
    <property type="evidence" value="ECO:0007669"/>
    <property type="project" value="UniProtKB-KW"/>
</dbReference>
<dbReference type="AlphaFoldDB" id="A0A1G6BK96"/>
<evidence type="ECO:0000256" key="4">
    <source>
        <dbReference type="ARBA" id="ARBA00022692"/>
    </source>
</evidence>
<evidence type="ECO:0000256" key="7">
    <source>
        <dbReference type="ARBA" id="ARBA00023136"/>
    </source>
</evidence>
<evidence type="ECO:0000256" key="1">
    <source>
        <dbReference type="ARBA" id="ARBA00004651"/>
    </source>
</evidence>
<comment type="similarity">
    <text evidence="2">Belongs to the MreD family.</text>
</comment>
<dbReference type="EMBL" id="FMXP01000012">
    <property type="protein sequence ID" value="SDB21019.1"/>
    <property type="molecule type" value="Genomic_DNA"/>
</dbReference>
<evidence type="ECO:0000256" key="8">
    <source>
        <dbReference type="SAM" id="Phobius"/>
    </source>
</evidence>
<name>A0A1G6BK96_9STRE</name>
<comment type="subcellular location">
    <subcellularLocation>
        <location evidence="1">Cell membrane</location>
        <topology evidence="1">Multi-pass membrane protein</topology>
    </subcellularLocation>
</comment>
<dbReference type="RefSeq" id="WP_074485939.1">
    <property type="nucleotide sequence ID" value="NZ_FMXP01000012.1"/>
</dbReference>
<feature type="transmembrane region" description="Helical" evidence="8">
    <location>
        <begin position="135"/>
        <end position="157"/>
    </location>
</feature>
<feature type="transmembrane region" description="Helical" evidence="8">
    <location>
        <begin position="74"/>
        <end position="92"/>
    </location>
</feature>
<dbReference type="Proteomes" id="UP000182508">
    <property type="component" value="Unassembled WGS sequence"/>
</dbReference>
<keyword evidence="10" id="KW-1185">Reference proteome</keyword>
<evidence type="ECO:0000313" key="10">
    <source>
        <dbReference type="Proteomes" id="UP000182508"/>
    </source>
</evidence>
<organism evidence="9 10">
    <name type="scientific">Streptococcus henryi</name>
    <dbReference type="NCBI Taxonomy" id="439219"/>
    <lineage>
        <taxon>Bacteria</taxon>
        <taxon>Bacillati</taxon>
        <taxon>Bacillota</taxon>
        <taxon>Bacilli</taxon>
        <taxon>Lactobacillales</taxon>
        <taxon>Streptococcaceae</taxon>
        <taxon>Streptococcus</taxon>
    </lineage>
</organism>
<sequence>MAFFKNKYFLTFILFILLILDGQISYFLNSILGYHWHFTSHLFLLASILFAINTSSLFSFLIFAVFGFIFDSYYLGQLGIMVILLPMFALLFSKITKPYAVHLFPSLFIFIISVFSLDMLGYFFAVFYGMTNFSLGIYIMYSVAPTLILNLVFFSLFQKTFKKLFFLT</sequence>
<evidence type="ECO:0000256" key="6">
    <source>
        <dbReference type="ARBA" id="ARBA00022989"/>
    </source>
</evidence>